<organism evidence="4 5">
    <name type="scientific">Raineya orbicola</name>
    <dbReference type="NCBI Taxonomy" id="2016530"/>
    <lineage>
        <taxon>Bacteria</taxon>
        <taxon>Pseudomonadati</taxon>
        <taxon>Bacteroidota</taxon>
        <taxon>Cytophagia</taxon>
        <taxon>Cytophagales</taxon>
        <taxon>Raineyaceae</taxon>
        <taxon>Raineya</taxon>
    </lineage>
</organism>
<evidence type="ECO:0000256" key="2">
    <source>
        <dbReference type="SAM" id="SignalP"/>
    </source>
</evidence>
<sequence length="735" mass="83431">MKTLLTTYLLLANSLLFAQNFTFTQKVAHQIQNGQMRNAWAGGLNSPQISPIDLDQDGTDDLFIYDRANQKIYTFLAKPAEKKYLYSPKYEKYFPDFEDAGWVLLHDYNFDGKKDIFAGYNFGVQAYLNISTAQIAFQKTYDLLMTESSNIAFPYNLAIFSTDIPAFYDIDNDGDLDALFLDFHNGLIELHLNRSKERYGNANFLEFERINYCWGDFLISEINCDEIVFDIACPFNNLRASDGRKKILHTGSAVLLTDLNNDNLLDIMLSGVSCNKTYVMLNQGTNKGAIFRSFTTNFPPSKPIDIGVFSALYSFDATFDGKKDLIVASNLKENENGNADFANSVWLYENKNTNSLPDWQFVQRNFLQNTMLDVGQDSAPAFIDYDGDGDLDMFVGNSFYTSSTIPADKQKFATIHFYRNQGTPEKANFILESSDFLSLSQKKFIQIVPQWVDINRDGSLDLILTALESETQRNIVYFLANQAPRNNAVKLSEHLIPFPLAIERGDKIYFYDIDQDGDFDIILAKPLGNLVFVENWRGNFMERNKSFLQTSISATARNPSITIADFDQDGKEDLAFANDEGKLKFVSNLRENYQNGNVNWQNLFLESEQSSKKWGKNLIFASADLNADRKADLVIGSLAGGIQILQNENPNAVTLAEPTFWLMPNPAKKYVYIRTTQAGEVIFYNNIGQKVAESKIYANTQEVAFKVENWANGIYFVHFISQTGEKKIAKLLKFE</sequence>
<dbReference type="SUPFAM" id="SSF69318">
    <property type="entry name" value="Integrin alpha N-terminal domain"/>
    <property type="match status" value="2"/>
</dbReference>
<name>A0A2N3I597_9BACT</name>
<dbReference type="PANTHER" id="PTHR46580">
    <property type="entry name" value="SENSOR KINASE-RELATED"/>
    <property type="match status" value="1"/>
</dbReference>
<dbReference type="PANTHER" id="PTHR46580:SF4">
    <property type="entry name" value="ATP_GTP-BINDING PROTEIN"/>
    <property type="match status" value="1"/>
</dbReference>
<gene>
    <name evidence="4" type="ORF">Rain11_2535</name>
</gene>
<feature type="domain" description="Secretion system C-terminal sorting" evidence="3">
    <location>
        <begin position="664"/>
        <end position="727"/>
    </location>
</feature>
<keyword evidence="1 2" id="KW-0732">Signal</keyword>
<dbReference type="Gene3D" id="2.130.10.130">
    <property type="entry name" value="Integrin alpha, N-terminal"/>
    <property type="match status" value="2"/>
</dbReference>
<dbReference type="Pfam" id="PF13517">
    <property type="entry name" value="FG-GAP_3"/>
    <property type="match status" value="2"/>
</dbReference>
<evidence type="ECO:0000259" key="3">
    <source>
        <dbReference type="Pfam" id="PF18962"/>
    </source>
</evidence>
<evidence type="ECO:0000313" key="5">
    <source>
        <dbReference type="Proteomes" id="UP000233387"/>
    </source>
</evidence>
<dbReference type="Proteomes" id="UP000233387">
    <property type="component" value="Unassembled WGS sequence"/>
</dbReference>
<dbReference type="InterPro" id="IPR028994">
    <property type="entry name" value="Integrin_alpha_N"/>
</dbReference>
<evidence type="ECO:0000313" key="4">
    <source>
        <dbReference type="EMBL" id="PKQ65423.1"/>
    </source>
</evidence>
<dbReference type="InterPro" id="IPR026444">
    <property type="entry name" value="Secre_tail"/>
</dbReference>
<proteinExistence type="predicted"/>
<accession>A0A2N3I597</accession>
<dbReference type="Pfam" id="PF18962">
    <property type="entry name" value="Por_Secre_tail"/>
    <property type="match status" value="1"/>
</dbReference>
<feature type="chain" id="PRO_5014962827" evidence="2">
    <location>
        <begin position="19"/>
        <end position="735"/>
    </location>
</feature>
<feature type="signal peptide" evidence="2">
    <location>
        <begin position="1"/>
        <end position="18"/>
    </location>
</feature>
<comment type="caution">
    <text evidence="4">The sequence shown here is derived from an EMBL/GenBank/DDBJ whole genome shotgun (WGS) entry which is preliminary data.</text>
</comment>
<dbReference type="InterPro" id="IPR013517">
    <property type="entry name" value="FG-GAP"/>
</dbReference>
<reference evidence="4 5" key="1">
    <citation type="submission" date="2017-06" db="EMBL/GenBank/DDBJ databases">
        <title>Raineya orbicola gen. nov., sp. nov. a slightly thermophilic bacterium of the phylum Bacteroidetes and the description of Raineyaceae fam. nov.</title>
        <authorList>
            <person name="Albuquerque L."/>
            <person name="Polonia A.R.M."/>
            <person name="Barroso C."/>
            <person name="Froufe H.J.C."/>
            <person name="Lage O."/>
            <person name="Lobo-Da-Cunha A."/>
            <person name="Egas C."/>
            <person name="Da Costa M.S."/>
        </authorList>
    </citation>
    <scope>NUCLEOTIDE SEQUENCE [LARGE SCALE GENOMIC DNA]</scope>
    <source>
        <strain evidence="4 5">SPSPC-11</strain>
    </source>
</reference>
<protein>
    <submittedName>
        <fullName evidence="4">Por secretion system C-terminal sorting domain</fullName>
    </submittedName>
</protein>
<dbReference type="NCBIfam" id="TIGR04183">
    <property type="entry name" value="Por_Secre_tail"/>
    <property type="match status" value="1"/>
</dbReference>
<keyword evidence="5" id="KW-1185">Reference proteome</keyword>
<evidence type="ECO:0000256" key="1">
    <source>
        <dbReference type="ARBA" id="ARBA00022729"/>
    </source>
</evidence>
<dbReference type="OrthoDB" id="9816120at2"/>
<dbReference type="AlphaFoldDB" id="A0A2N3I597"/>
<dbReference type="RefSeq" id="WP_101359793.1">
    <property type="nucleotide sequence ID" value="NZ_NKXO01000058.1"/>
</dbReference>
<dbReference type="EMBL" id="NKXO01000058">
    <property type="protein sequence ID" value="PKQ65423.1"/>
    <property type="molecule type" value="Genomic_DNA"/>
</dbReference>